<proteinExistence type="predicted"/>
<dbReference type="EMBL" id="FNTL01000004">
    <property type="protein sequence ID" value="SEE04713.1"/>
    <property type="molecule type" value="Genomic_DNA"/>
</dbReference>
<sequence>MTRWRFDGEITGLGTGSGVRIVVGHWARSPLGEFTDVMVELADGHRVLLAPSDAVRDFVTATYTFDRTVITPVHYARAGDSRAVRAGDLHVRFDVGARTTLGRLLHLLPVAVASAPWFCAVSDPIARVALRGVRTRGTAGNGRREFYGAIDQRRLTGMAASWRGEDLGVLRPVAPPVRFGFGSTPRTPATTAVVTTIVDQSKRT</sequence>
<evidence type="ECO:0000313" key="1">
    <source>
        <dbReference type="EMBL" id="SEE04713.1"/>
    </source>
</evidence>
<dbReference type="RefSeq" id="WP_073364762.1">
    <property type="nucleotide sequence ID" value="NZ_FNTL01000004.1"/>
</dbReference>
<dbReference type="OrthoDB" id="3571220at2"/>
<accession>A0A1H5FMU4</accession>
<protein>
    <submittedName>
        <fullName evidence="1">Uncharacterized protein</fullName>
    </submittedName>
</protein>
<dbReference type="Proteomes" id="UP000183407">
    <property type="component" value="Unassembled WGS sequence"/>
</dbReference>
<evidence type="ECO:0000313" key="2">
    <source>
        <dbReference type="Proteomes" id="UP000183407"/>
    </source>
</evidence>
<gene>
    <name evidence="1" type="ORF">SAMN04490220_6466</name>
</gene>
<name>A0A1H5FMU4_RHOJO</name>
<organism evidence="1 2">
    <name type="scientific">Rhodococcus jostii</name>
    <dbReference type="NCBI Taxonomy" id="132919"/>
    <lineage>
        <taxon>Bacteria</taxon>
        <taxon>Bacillati</taxon>
        <taxon>Actinomycetota</taxon>
        <taxon>Actinomycetes</taxon>
        <taxon>Mycobacteriales</taxon>
        <taxon>Nocardiaceae</taxon>
        <taxon>Rhodococcus</taxon>
    </lineage>
</organism>
<reference evidence="2" key="1">
    <citation type="submission" date="2016-10" db="EMBL/GenBank/DDBJ databases">
        <authorList>
            <person name="Varghese N."/>
        </authorList>
    </citation>
    <scope>NUCLEOTIDE SEQUENCE [LARGE SCALE GENOMIC DNA]</scope>
    <source>
        <strain evidence="2">DSM 44719</strain>
    </source>
</reference>
<dbReference type="AlphaFoldDB" id="A0A1H5FMU4"/>